<evidence type="ECO:0000313" key="3">
    <source>
        <dbReference type="Proteomes" id="UP000641454"/>
    </source>
</evidence>
<feature type="domain" description="HTH cro/C1-type" evidence="1">
    <location>
        <begin position="14"/>
        <end position="68"/>
    </location>
</feature>
<keyword evidence="3" id="KW-1185">Reference proteome</keyword>
<dbReference type="Proteomes" id="UP000641454">
    <property type="component" value="Unassembled WGS sequence"/>
</dbReference>
<dbReference type="PROSITE" id="PS50943">
    <property type="entry name" value="HTH_CROC1"/>
    <property type="match status" value="1"/>
</dbReference>
<evidence type="ECO:0000313" key="2">
    <source>
        <dbReference type="EMBL" id="MBC5844105.1"/>
    </source>
</evidence>
<dbReference type="InterPro" id="IPR010982">
    <property type="entry name" value="Lambda_DNA-bd_dom_sf"/>
</dbReference>
<dbReference type="EMBL" id="JACRUL010000011">
    <property type="protein sequence ID" value="MBC5844105.1"/>
    <property type="molecule type" value="Genomic_DNA"/>
</dbReference>
<protein>
    <submittedName>
        <fullName evidence="2">Helix-turn-helix transcriptional regulator</fullName>
    </submittedName>
</protein>
<sequence>MDNTNELKRLGLRIKQLRMARGLSQAKLGLSILKDQQSIHKVEAGEFNPTYLYLLEICKGLEIPLSELLDF</sequence>
<dbReference type="GO" id="GO:0003677">
    <property type="term" value="F:DNA binding"/>
    <property type="evidence" value="ECO:0007669"/>
    <property type="project" value="InterPro"/>
</dbReference>
<dbReference type="InterPro" id="IPR001387">
    <property type="entry name" value="Cro/C1-type_HTH"/>
</dbReference>
<organism evidence="2 3">
    <name type="scientific">Flavobacterium muglaense</name>
    <dbReference type="NCBI Taxonomy" id="2764716"/>
    <lineage>
        <taxon>Bacteria</taxon>
        <taxon>Pseudomonadati</taxon>
        <taxon>Bacteroidota</taxon>
        <taxon>Flavobacteriia</taxon>
        <taxon>Flavobacteriales</taxon>
        <taxon>Flavobacteriaceae</taxon>
        <taxon>Flavobacterium</taxon>
    </lineage>
</organism>
<dbReference type="AlphaFoldDB" id="A0A923SF54"/>
<dbReference type="CDD" id="cd00093">
    <property type="entry name" value="HTH_XRE"/>
    <property type="match status" value="1"/>
</dbReference>
<dbReference type="SUPFAM" id="SSF47413">
    <property type="entry name" value="lambda repressor-like DNA-binding domains"/>
    <property type="match status" value="1"/>
</dbReference>
<reference evidence="2 3" key="1">
    <citation type="submission" date="2020-08" db="EMBL/GenBank/DDBJ databases">
        <title>Description of novel Flavobacterium F-392 isolate.</title>
        <authorList>
            <person name="Saticioglu I.B."/>
            <person name="Duman M."/>
            <person name="Altun S."/>
        </authorList>
    </citation>
    <scope>NUCLEOTIDE SEQUENCE [LARGE SCALE GENOMIC DNA]</scope>
    <source>
        <strain evidence="2 3">F-392</strain>
    </source>
</reference>
<accession>A0A923SF54</accession>
<comment type="caution">
    <text evidence="2">The sequence shown here is derived from an EMBL/GenBank/DDBJ whole genome shotgun (WGS) entry which is preliminary data.</text>
</comment>
<name>A0A923SF54_9FLAO</name>
<gene>
    <name evidence="2" type="ORF">H8R25_06605</name>
</gene>
<proteinExistence type="predicted"/>
<dbReference type="Pfam" id="PF01381">
    <property type="entry name" value="HTH_3"/>
    <property type="match status" value="1"/>
</dbReference>
<dbReference type="SMART" id="SM00530">
    <property type="entry name" value="HTH_XRE"/>
    <property type="match status" value="1"/>
</dbReference>
<evidence type="ECO:0000259" key="1">
    <source>
        <dbReference type="PROSITE" id="PS50943"/>
    </source>
</evidence>
<dbReference type="Gene3D" id="1.10.260.40">
    <property type="entry name" value="lambda repressor-like DNA-binding domains"/>
    <property type="match status" value="1"/>
</dbReference>